<feature type="domain" description="ShKT" evidence="2">
    <location>
        <begin position="219"/>
        <end position="253"/>
    </location>
</feature>
<feature type="domain" description="ShKT" evidence="2">
    <location>
        <begin position="132"/>
        <end position="166"/>
    </location>
</feature>
<name>A0AAV4GHX7_9GAST</name>
<protein>
    <submittedName>
        <fullName evidence="3">Low choriolytic enzyme-like</fullName>
    </submittedName>
</protein>
<evidence type="ECO:0000259" key="2">
    <source>
        <dbReference type="PROSITE" id="PS51670"/>
    </source>
</evidence>
<dbReference type="SMART" id="SM00254">
    <property type="entry name" value="ShKT"/>
    <property type="match status" value="4"/>
</dbReference>
<dbReference type="PANTHER" id="PTHR21724:SF109">
    <property type="entry name" value="SHKT DOMAIN-CONTAINING PROTEIN"/>
    <property type="match status" value="1"/>
</dbReference>
<feature type="disulfide bond" evidence="1">
    <location>
        <begin position="132"/>
        <end position="166"/>
    </location>
</feature>
<evidence type="ECO:0000313" key="3">
    <source>
        <dbReference type="EMBL" id="GFR85084.1"/>
    </source>
</evidence>
<organism evidence="3 4">
    <name type="scientific">Elysia marginata</name>
    <dbReference type="NCBI Taxonomy" id="1093978"/>
    <lineage>
        <taxon>Eukaryota</taxon>
        <taxon>Metazoa</taxon>
        <taxon>Spiralia</taxon>
        <taxon>Lophotrochozoa</taxon>
        <taxon>Mollusca</taxon>
        <taxon>Gastropoda</taxon>
        <taxon>Heterobranchia</taxon>
        <taxon>Euthyneura</taxon>
        <taxon>Panpulmonata</taxon>
        <taxon>Sacoglossa</taxon>
        <taxon>Placobranchoidea</taxon>
        <taxon>Plakobranchidae</taxon>
        <taxon>Elysia</taxon>
    </lineage>
</organism>
<evidence type="ECO:0000313" key="4">
    <source>
        <dbReference type="Proteomes" id="UP000762676"/>
    </source>
</evidence>
<feature type="disulfide bond" evidence="1">
    <location>
        <begin position="179"/>
        <end position="213"/>
    </location>
</feature>
<dbReference type="AlphaFoldDB" id="A0AAV4GHX7"/>
<proteinExistence type="predicted"/>
<comment type="caution">
    <text evidence="3">The sequence shown here is derived from an EMBL/GenBank/DDBJ whole genome shotgun (WGS) entry which is preliminary data.</text>
</comment>
<dbReference type="Gene3D" id="3.40.33.10">
    <property type="entry name" value="CAP"/>
    <property type="match status" value="1"/>
</dbReference>
<dbReference type="PANTHER" id="PTHR21724">
    <property type="entry name" value="SHKT DOMAIN-CONTAINING PROTEIN"/>
    <property type="match status" value="1"/>
</dbReference>
<reference evidence="3 4" key="1">
    <citation type="journal article" date="2021" name="Elife">
        <title>Chloroplast acquisition without the gene transfer in kleptoplastic sea slugs, Plakobranchus ocellatus.</title>
        <authorList>
            <person name="Maeda T."/>
            <person name="Takahashi S."/>
            <person name="Yoshida T."/>
            <person name="Shimamura S."/>
            <person name="Takaki Y."/>
            <person name="Nagai Y."/>
            <person name="Toyoda A."/>
            <person name="Suzuki Y."/>
            <person name="Arimoto A."/>
            <person name="Ishii H."/>
            <person name="Satoh N."/>
            <person name="Nishiyama T."/>
            <person name="Hasebe M."/>
            <person name="Maruyama T."/>
            <person name="Minagawa J."/>
            <person name="Obokata J."/>
            <person name="Shigenobu S."/>
        </authorList>
    </citation>
    <scope>NUCLEOTIDE SEQUENCE [LARGE SCALE GENOMIC DNA]</scope>
</reference>
<evidence type="ECO:0000256" key="1">
    <source>
        <dbReference type="PROSITE-ProRule" id="PRU01005"/>
    </source>
</evidence>
<dbReference type="InterPro" id="IPR003582">
    <property type="entry name" value="ShKT_dom"/>
</dbReference>
<gene>
    <name evidence="3" type="ORF">ElyMa_002433900</name>
</gene>
<keyword evidence="4" id="KW-1185">Reference proteome</keyword>
<feature type="disulfide bond" evidence="1">
    <location>
        <begin position="219"/>
        <end position="253"/>
    </location>
</feature>
<feature type="domain" description="ShKT" evidence="2">
    <location>
        <begin position="179"/>
        <end position="213"/>
    </location>
</feature>
<keyword evidence="1" id="KW-1015">Disulfide bond</keyword>
<dbReference type="PROSITE" id="PS51670">
    <property type="entry name" value="SHKT"/>
    <property type="match status" value="3"/>
</dbReference>
<dbReference type="InterPro" id="IPR035940">
    <property type="entry name" value="CAP_sf"/>
</dbReference>
<accession>A0AAV4GHX7</accession>
<comment type="caution">
    <text evidence="1">Lacks conserved residue(s) required for the propagation of feature annotation.</text>
</comment>
<sequence length="253" mass="27448">MVWSDASRLGCYSTRCASLRNTESTNAWFFVCFYYPRGNRPGMPPYHTTCDLEAPCDSVGGVEEDGLCVPKPRCYSRYFSCEYLVSMGECGHNLGFMMKYCACHCIDTSAAALSWLQPGPGGDNATAAGGTCKDDLPECLAWAAIAHCRRFSRYTSMHCSRSCGHCRVDQDMSQVSASCLDSFPACPALAARGKCRTDPRDTLPACLRSCGACLGDGACHDLRSDCSDLAQIGYCARNPGFMLFDCQKSCGVC</sequence>
<dbReference type="Proteomes" id="UP000762676">
    <property type="component" value="Unassembled WGS sequence"/>
</dbReference>
<dbReference type="Pfam" id="PF01549">
    <property type="entry name" value="ShK"/>
    <property type="match status" value="4"/>
</dbReference>
<dbReference type="EMBL" id="BMAT01004976">
    <property type="protein sequence ID" value="GFR85084.1"/>
    <property type="molecule type" value="Genomic_DNA"/>
</dbReference>
<dbReference type="SUPFAM" id="SSF55797">
    <property type="entry name" value="PR-1-like"/>
    <property type="match status" value="1"/>
</dbReference>